<evidence type="ECO:0000259" key="5">
    <source>
        <dbReference type="Pfam" id="PF00171"/>
    </source>
</evidence>
<dbReference type="InterPro" id="IPR015590">
    <property type="entry name" value="Aldehyde_DH_dom"/>
</dbReference>
<dbReference type="Gene3D" id="3.40.309.10">
    <property type="entry name" value="Aldehyde Dehydrogenase, Chain A, domain 2"/>
    <property type="match status" value="1"/>
</dbReference>
<feature type="domain" description="Aldehyde dehydrogenase" evidence="5">
    <location>
        <begin position="18"/>
        <end position="485"/>
    </location>
</feature>
<name>A0A345C106_9BACI</name>
<comment type="similarity">
    <text evidence="1 4">Belongs to the aldehyde dehydrogenase family.</text>
</comment>
<sequence>MTISADTKETSLFIDGNWKPAASGETFAVIDPATGEVTAEVANAGEKDVDIAVASALEAFHDGRWTSIPPLERGRILRQVADLIRKNNMELAQLMTRENGMPMNMAMFVEIPMAADAFDFYASLVVQPKGETLPFSLSGAPPHHMTWTMKEPIGVAGLITPWNFPLLMPTWKVAPALSAGCTAVLKPAPETPLTALKLAELCKEAGVPDGVLHVLTGKDELGKALVSHPDVPKISFTGETATGRQIMASAAPYIKRVSLELGGKSPNIIFDDADLEDAAKSALFGIFYNSGQVCQAGSRILVQRSVYDQFTEALVKQAKKLKVGPGSNMGNDLGPVISKEQYDKISDYIQIGQEEGATLLAGGGTPEDAGDGYFIEPTVFGDVSPTMRIAQEEIFGPLASVIPFDDDDEAVRIANDTIYGLAAAVWTRDIKRGLRMAQRVKSGTLWINTYQVLTPTAPFGGFKQSGIGRDLGTESLNAYLETKSVFADLNDRPMTLF</sequence>
<evidence type="ECO:0000313" key="7">
    <source>
        <dbReference type="Proteomes" id="UP000252100"/>
    </source>
</evidence>
<feature type="active site" evidence="3">
    <location>
        <position position="260"/>
    </location>
</feature>
<dbReference type="FunFam" id="3.40.605.10:FF:000026">
    <property type="entry name" value="Aldehyde dehydrogenase, putative"/>
    <property type="match status" value="1"/>
</dbReference>
<protein>
    <submittedName>
        <fullName evidence="6">Aldehyde dehydrogenase family protein</fullName>
    </submittedName>
</protein>
<organism evidence="6 7">
    <name type="scientific">Salicibibacter kimchii</name>
    <dbReference type="NCBI Taxonomy" id="2099786"/>
    <lineage>
        <taxon>Bacteria</taxon>
        <taxon>Bacillati</taxon>
        <taxon>Bacillota</taxon>
        <taxon>Bacilli</taxon>
        <taxon>Bacillales</taxon>
        <taxon>Bacillaceae</taxon>
        <taxon>Salicibibacter</taxon>
    </lineage>
</organism>
<dbReference type="PANTHER" id="PTHR11699">
    <property type="entry name" value="ALDEHYDE DEHYDROGENASE-RELATED"/>
    <property type="match status" value="1"/>
</dbReference>
<dbReference type="SUPFAM" id="SSF53720">
    <property type="entry name" value="ALDH-like"/>
    <property type="match status" value="1"/>
</dbReference>
<keyword evidence="2 4" id="KW-0560">Oxidoreductase</keyword>
<dbReference type="FunFam" id="3.40.605.10:FF:000007">
    <property type="entry name" value="NAD/NADP-dependent betaine aldehyde dehydrogenase"/>
    <property type="match status" value="1"/>
</dbReference>
<dbReference type="KEGG" id="rue:DT065_13330"/>
<dbReference type="InterPro" id="IPR016162">
    <property type="entry name" value="Ald_DH_N"/>
</dbReference>
<dbReference type="InterPro" id="IPR016161">
    <property type="entry name" value="Ald_DH/histidinol_DH"/>
</dbReference>
<dbReference type="Proteomes" id="UP000252100">
    <property type="component" value="Chromosome"/>
</dbReference>
<evidence type="ECO:0000256" key="2">
    <source>
        <dbReference type="ARBA" id="ARBA00023002"/>
    </source>
</evidence>
<dbReference type="Pfam" id="PF00171">
    <property type="entry name" value="Aldedh"/>
    <property type="match status" value="1"/>
</dbReference>
<evidence type="ECO:0000256" key="3">
    <source>
        <dbReference type="PROSITE-ProRule" id="PRU10007"/>
    </source>
</evidence>
<proteinExistence type="inferred from homology"/>
<evidence type="ECO:0000256" key="4">
    <source>
        <dbReference type="RuleBase" id="RU003345"/>
    </source>
</evidence>
<dbReference type="InterPro" id="IPR029510">
    <property type="entry name" value="Ald_DH_CS_GLU"/>
</dbReference>
<dbReference type="InterPro" id="IPR016163">
    <property type="entry name" value="Ald_DH_C"/>
</dbReference>
<dbReference type="OrthoDB" id="9762913at2"/>
<dbReference type="AlphaFoldDB" id="A0A345C106"/>
<dbReference type="Gene3D" id="3.40.605.10">
    <property type="entry name" value="Aldehyde Dehydrogenase, Chain A, domain 1"/>
    <property type="match status" value="1"/>
</dbReference>
<gene>
    <name evidence="6" type="ORF">DT065_13330</name>
</gene>
<evidence type="ECO:0000313" key="6">
    <source>
        <dbReference type="EMBL" id="AXF56887.1"/>
    </source>
</evidence>
<dbReference type="FunFam" id="3.40.309.10:FF:000012">
    <property type="entry name" value="Betaine aldehyde dehydrogenase"/>
    <property type="match status" value="1"/>
</dbReference>
<evidence type="ECO:0000256" key="1">
    <source>
        <dbReference type="ARBA" id="ARBA00009986"/>
    </source>
</evidence>
<accession>A0A345C106</accession>
<reference evidence="6 7" key="1">
    <citation type="journal article" date="2018" name="J. Microbiol.">
        <title>Salicibibacter kimchii gen. nov., sp. nov., a moderately halophilic and alkalitolerant bacterium in the family Bacillaceae, isolated from kimchi.</title>
        <authorList>
            <person name="Jang J.Y."/>
            <person name="Oh Y.J."/>
            <person name="Lim S.K."/>
            <person name="Park H.K."/>
            <person name="Lee C."/>
            <person name="Kim J.Y."/>
            <person name="Lee M.A."/>
            <person name="Choi H.J."/>
        </authorList>
    </citation>
    <scope>NUCLEOTIDE SEQUENCE [LARGE SCALE GENOMIC DNA]</scope>
    <source>
        <strain evidence="6 7">NKC1-1</strain>
    </source>
</reference>
<dbReference type="EMBL" id="CP031092">
    <property type="protein sequence ID" value="AXF56887.1"/>
    <property type="molecule type" value="Genomic_DNA"/>
</dbReference>
<dbReference type="GO" id="GO:0016620">
    <property type="term" value="F:oxidoreductase activity, acting on the aldehyde or oxo group of donors, NAD or NADP as acceptor"/>
    <property type="evidence" value="ECO:0007669"/>
    <property type="project" value="InterPro"/>
</dbReference>
<dbReference type="RefSeq" id="WP_114374212.1">
    <property type="nucleotide sequence ID" value="NZ_CP031092.1"/>
</dbReference>
<keyword evidence="7" id="KW-1185">Reference proteome</keyword>
<dbReference type="PROSITE" id="PS00687">
    <property type="entry name" value="ALDEHYDE_DEHYDR_GLU"/>
    <property type="match status" value="1"/>
</dbReference>